<name>A0A1M6HZB9_9BACE</name>
<evidence type="ECO:0000313" key="3">
    <source>
        <dbReference type="Proteomes" id="UP000184192"/>
    </source>
</evidence>
<protein>
    <submittedName>
        <fullName evidence="2">Uncharacterized protein</fullName>
    </submittedName>
</protein>
<keyword evidence="3" id="KW-1185">Reference proteome</keyword>
<sequence>MKDVIIFFILNEYFSLLKDGANYADIDCVIKQIKPELFSYCSQIVKRMGLIRWGLIYTSMNFFSLFLIMRKGYLFIRKLKYGI</sequence>
<evidence type="ECO:0000256" key="1">
    <source>
        <dbReference type="SAM" id="Phobius"/>
    </source>
</evidence>
<evidence type="ECO:0000313" key="2">
    <source>
        <dbReference type="EMBL" id="SHJ27495.1"/>
    </source>
</evidence>
<gene>
    <name evidence="2" type="ORF">SAMN05444350_12074</name>
</gene>
<keyword evidence="1" id="KW-0472">Membrane</keyword>
<feature type="transmembrane region" description="Helical" evidence="1">
    <location>
        <begin position="50"/>
        <end position="69"/>
    </location>
</feature>
<reference evidence="3" key="1">
    <citation type="submission" date="2016-11" db="EMBL/GenBank/DDBJ databases">
        <authorList>
            <person name="Varghese N."/>
            <person name="Submissions S."/>
        </authorList>
    </citation>
    <scope>NUCLEOTIDE SEQUENCE [LARGE SCALE GENOMIC DNA]</scope>
    <source>
        <strain evidence="3">DSM 26884</strain>
    </source>
</reference>
<dbReference type="AlphaFoldDB" id="A0A1M6HZB9"/>
<dbReference type="Proteomes" id="UP000184192">
    <property type="component" value="Unassembled WGS sequence"/>
</dbReference>
<proteinExistence type="predicted"/>
<accession>A0A1M6HZB9</accession>
<organism evidence="2 3">
    <name type="scientific">Bacteroides stercorirosoris</name>
    <dbReference type="NCBI Taxonomy" id="871324"/>
    <lineage>
        <taxon>Bacteria</taxon>
        <taxon>Pseudomonadati</taxon>
        <taxon>Bacteroidota</taxon>
        <taxon>Bacteroidia</taxon>
        <taxon>Bacteroidales</taxon>
        <taxon>Bacteroidaceae</taxon>
        <taxon>Bacteroides</taxon>
    </lineage>
</organism>
<dbReference type="EMBL" id="FQZN01000020">
    <property type="protein sequence ID" value="SHJ27495.1"/>
    <property type="molecule type" value="Genomic_DNA"/>
</dbReference>
<keyword evidence="1" id="KW-1133">Transmembrane helix</keyword>
<keyword evidence="1" id="KW-0812">Transmembrane</keyword>